<dbReference type="InterPro" id="IPR051291">
    <property type="entry name" value="CIMAP"/>
</dbReference>
<dbReference type="InterPro" id="IPR010736">
    <property type="entry name" value="SHIPPO-rpt"/>
</dbReference>
<dbReference type="AlphaFoldDB" id="A0AAD1UMK0"/>
<evidence type="ECO:0000313" key="3">
    <source>
        <dbReference type="Proteomes" id="UP001295684"/>
    </source>
</evidence>
<dbReference type="Pfam" id="PF07004">
    <property type="entry name" value="SHIPPO-rpt"/>
    <property type="match status" value="1"/>
</dbReference>
<proteinExistence type="predicted"/>
<keyword evidence="3" id="KW-1185">Reference proteome</keyword>
<dbReference type="Proteomes" id="UP001295684">
    <property type="component" value="Unassembled WGS sequence"/>
</dbReference>
<sequence>MALKTKFGKAPLPKGRNKKFDHLDEIENMKYEKVSYRQKGKNNSGKLIKGNVTNSYTKVGNPSVPSKFETQLFDNNQENQAFGSKSIRFFEYINEDPGPGSYTEEKSISLMGKPKESHSKKGFGNGFISKVERFSTDIDFQGYFIPDPRAYSSSLPSTRDESQTQNEVQKREYSNSSSAFKAVGRAENEKKTLGPGPGAYNIQKPMKRSFSQAKPTAVFKSGVNKLQQLKPTTKCPPVGHYEVDPNLIYSKSETTFNILKRTANFMDPLNCKRVKVDLYDPFKQIEDEKKKLPGPGSYYKNKEDQPHKERRRVKRYNNKIDGKQVIVMSQKKMQRQQEMTPGPGSYIEPLDKNKYSVAPVTNSMFKSDSLRDIYNLSASRVPGPAFYKIQNKNPKRSFNYNPKRKWL</sequence>
<accession>A0AAD1UMK0</accession>
<evidence type="ECO:0000313" key="2">
    <source>
        <dbReference type="EMBL" id="CAI2367969.1"/>
    </source>
</evidence>
<organism evidence="2 3">
    <name type="scientific">Euplotes crassus</name>
    <dbReference type="NCBI Taxonomy" id="5936"/>
    <lineage>
        <taxon>Eukaryota</taxon>
        <taxon>Sar</taxon>
        <taxon>Alveolata</taxon>
        <taxon>Ciliophora</taxon>
        <taxon>Intramacronucleata</taxon>
        <taxon>Spirotrichea</taxon>
        <taxon>Hypotrichia</taxon>
        <taxon>Euplotida</taxon>
        <taxon>Euplotidae</taxon>
        <taxon>Moneuplotes</taxon>
    </lineage>
</organism>
<feature type="region of interest" description="Disordered" evidence="1">
    <location>
        <begin position="288"/>
        <end position="310"/>
    </location>
</feature>
<dbReference type="PANTHER" id="PTHR21580">
    <property type="entry name" value="SHIPPO-1-RELATED"/>
    <property type="match status" value="1"/>
</dbReference>
<protein>
    <submittedName>
        <fullName evidence="2">Uncharacterized protein</fullName>
    </submittedName>
</protein>
<evidence type="ECO:0000256" key="1">
    <source>
        <dbReference type="SAM" id="MobiDB-lite"/>
    </source>
</evidence>
<comment type="caution">
    <text evidence="2">The sequence shown here is derived from an EMBL/GenBank/DDBJ whole genome shotgun (WGS) entry which is preliminary data.</text>
</comment>
<feature type="compositionally biased region" description="Basic and acidic residues" evidence="1">
    <location>
        <begin position="158"/>
        <end position="173"/>
    </location>
</feature>
<feature type="region of interest" description="Disordered" evidence="1">
    <location>
        <begin position="151"/>
        <end position="203"/>
    </location>
</feature>
<name>A0AAD1UMK0_EUPCR</name>
<gene>
    <name evidence="2" type="ORF">ECRASSUSDP1_LOCUS9258</name>
</gene>
<reference evidence="2" key="1">
    <citation type="submission" date="2023-07" db="EMBL/GenBank/DDBJ databases">
        <authorList>
            <consortium name="AG Swart"/>
            <person name="Singh M."/>
            <person name="Singh A."/>
            <person name="Seah K."/>
            <person name="Emmerich C."/>
        </authorList>
    </citation>
    <scope>NUCLEOTIDE SEQUENCE</scope>
    <source>
        <strain evidence="2">DP1</strain>
    </source>
</reference>
<dbReference type="EMBL" id="CAMPGE010009095">
    <property type="protein sequence ID" value="CAI2367969.1"/>
    <property type="molecule type" value="Genomic_DNA"/>
</dbReference>